<dbReference type="Proteomes" id="UP000543174">
    <property type="component" value="Unassembled WGS sequence"/>
</dbReference>
<evidence type="ECO:0000259" key="3">
    <source>
        <dbReference type="Pfam" id="PF13518"/>
    </source>
</evidence>
<dbReference type="InterPro" id="IPR036388">
    <property type="entry name" value="WH-like_DNA-bd_sf"/>
</dbReference>
<dbReference type="InterPro" id="IPR052057">
    <property type="entry name" value="IS150/IS1296_orfA-like"/>
</dbReference>
<dbReference type="PANTHER" id="PTHR33795:SF1">
    <property type="entry name" value="INSERTION ELEMENT IS150 PROTEIN INSJ"/>
    <property type="match status" value="1"/>
</dbReference>
<comment type="caution">
    <text evidence="4">The sequence shown here is derived from an EMBL/GenBank/DDBJ whole genome shotgun (WGS) entry which is preliminary data.</text>
</comment>
<dbReference type="AlphaFoldDB" id="A0A7W3NI15"/>
<dbReference type="SUPFAM" id="SSF48295">
    <property type="entry name" value="TrpR-like"/>
    <property type="match status" value="1"/>
</dbReference>
<name>A0A7W3NI15_PRIAR</name>
<dbReference type="InterPro" id="IPR055247">
    <property type="entry name" value="InsJ-like_HTH"/>
</dbReference>
<keyword evidence="5" id="KW-1185">Reference proteome</keyword>
<dbReference type="EMBL" id="JACJHT010000047">
    <property type="protein sequence ID" value="MBA9043266.1"/>
    <property type="molecule type" value="Genomic_DNA"/>
</dbReference>
<comment type="similarity">
    <text evidence="1">Belongs to the IS150/IS1296 orfA family.</text>
</comment>
<proteinExistence type="inferred from homology"/>
<sequence length="142" mass="16484">GDSIGADEGDVRSWVQRFQYHGNEAFKNSYARYSVKDKLDVLTYMKEQGTSIRETAAIFNIKSRRTLKRWQTLYENGGIDALKPKGKRRPSMKKIKNKQENPTTQSIDALQAELEYLRAENAYLKKLKSLVQKTSQHEKKQK</sequence>
<accession>A0A7W3NI15</accession>
<evidence type="ECO:0000256" key="1">
    <source>
        <dbReference type="ARBA" id="ARBA00038232"/>
    </source>
</evidence>
<evidence type="ECO:0000313" key="5">
    <source>
        <dbReference type="Proteomes" id="UP000543174"/>
    </source>
</evidence>
<feature type="non-terminal residue" evidence="4">
    <location>
        <position position="1"/>
    </location>
</feature>
<feature type="domain" description="Insertion element IS150 protein InsJ-like helix-turn-helix" evidence="3">
    <location>
        <begin position="38"/>
        <end position="90"/>
    </location>
</feature>
<organism evidence="4 5">
    <name type="scientific">Priestia aryabhattai</name>
    <name type="common">Bacillus aryabhattai</name>
    <dbReference type="NCBI Taxonomy" id="412384"/>
    <lineage>
        <taxon>Bacteria</taxon>
        <taxon>Bacillati</taxon>
        <taxon>Bacillota</taxon>
        <taxon>Bacilli</taxon>
        <taxon>Bacillales</taxon>
        <taxon>Bacillaceae</taxon>
        <taxon>Priestia</taxon>
    </lineage>
</organism>
<feature type="compositionally biased region" description="Basic residues" evidence="2">
    <location>
        <begin position="84"/>
        <end position="96"/>
    </location>
</feature>
<evidence type="ECO:0000313" key="4">
    <source>
        <dbReference type="EMBL" id="MBA9043266.1"/>
    </source>
</evidence>
<gene>
    <name evidence="4" type="ORF">HNP21_006468</name>
</gene>
<dbReference type="InterPro" id="IPR010921">
    <property type="entry name" value="Trp_repressor/repl_initiator"/>
</dbReference>
<dbReference type="PANTHER" id="PTHR33795">
    <property type="entry name" value="INSERTION ELEMENT IS150 PROTEIN INSJ"/>
    <property type="match status" value="1"/>
</dbReference>
<dbReference type="Pfam" id="PF13518">
    <property type="entry name" value="HTH_28"/>
    <property type="match status" value="1"/>
</dbReference>
<dbReference type="Gene3D" id="1.10.10.10">
    <property type="entry name" value="Winged helix-like DNA-binding domain superfamily/Winged helix DNA-binding domain"/>
    <property type="match status" value="1"/>
</dbReference>
<protein>
    <submittedName>
        <fullName evidence="4">Transposase-like protein</fullName>
    </submittedName>
</protein>
<feature type="region of interest" description="Disordered" evidence="2">
    <location>
        <begin position="81"/>
        <end position="104"/>
    </location>
</feature>
<dbReference type="GO" id="GO:0043565">
    <property type="term" value="F:sequence-specific DNA binding"/>
    <property type="evidence" value="ECO:0007669"/>
    <property type="project" value="InterPro"/>
</dbReference>
<reference evidence="4" key="1">
    <citation type="submission" date="2020-08" db="EMBL/GenBank/DDBJ databases">
        <title>Functional genomics of gut bacteria from endangered species of beetles.</title>
        <authorList>
            <person name="Carlos-Shanley C."/>
        </authorList>
    </citation>
    <scope>NUCLEOTIDE SEQUENCE [LARGE SCALE GENOMIC DNA]</scope>
    <source>
        <strain evidence="4">S00060</strain>
    </source>
</reference>
<evidence type="ECO:0000256" key="2">
    <source>
        <dbReference type="SAM" id="MobiDB-lite"/>
    </source>
</evidence>